<reference evidence="2" key="1">
    <citation type="journal article" date="2010" name="Nat. Biotechnol.">
        <title>Draft genome sequence of the oilseed species Ricinus communis.</title>
        <authorList>
            <person name="Chan A.P."/>
            <person name="Crabtree J."/>
            <person name="Zhao Q."/>
            <person name="Lorenzi H."/>
            <person name="Orvis J."/>
            <person name="Puiu D."/>
            <person name="Melake-Berhan A."/>
            <person name="Jones K.M."/>
            <person name="Redman J."/>
            <person name="Chen G."/>
            <person name="Cahoon E.B."/>
            <person name="Gedil M."/>
            <person name="Stanke M."/>
            <person name="Haas B.J."/>
            <person name="Wortman J.R."/>
            <person name="Fraser-Liggett C.M."/>
            <person name="Ravel J."/>
            <person name="Rabinowicz P.D."/>
        </authorList>
    </citation>
    <scope>NUCLEOTIDE SEQUENCE [LARGE SCALE GENOMIC DNA]</scope>
    <source>
        <strain evidence="2">cv. Hale</strain>
    </source>
</reference>
<name>B9T031_RICCO</name>
<protein>
    <submittedName>
        <fullName evidence="1">Uncharacterized protein</fullName>
    </submittedName>
</protein>
<proteinExistence type="predicted"/>
<accession>B9T031</accession>
<dbReference type="Proteomes" id="UP000008311">
    <property type="component" value="Unassembled WGS sequence"/>
</dbReference>
<organism evidence="1 2">
    <name type="scientific">Ricinus communis</name>
    <name type="common">Castor bean</name>
    <dbReference type="NCBI Taxonomy" id="3988"/>
    <lineage>
        <taxon>Eukaryota</taxon>
        <taxon>Viridiplantae</taxon>
        <taxon>Streptophyta</taxon>
        <taxon>Embryophyta</taxon>
        <taxon>Tracheophyta</taxon>
        <taxon>Spermatophyta</taxon>
        <taxon>Magnoliopsida</taxon>
        <taxon>eudicotyledons</taxon>
        <taxon>Gunneridae</taxon>
        <taxon>Pentapetalae</taxon>
        <taxon>rosids</taxon>
        <taxon>fabids</taxon>
        <taxon>Malpighiales</taxon>
        <taxon>Euphorbiaceae</taxon>
        <taxon>Acalyphoideae</taxon>
        <taxon>Acalypheae</taxon>
        <taxon>Ricinus</taxon>
    </lineage>
</organism>
<evidence type="ECO:0000313" key="1">
    <source>
        <dbReference type="EMBL" id="EEF30775.1"/>
    </source>
</evidence>
<dbReference type="InParanoid" id="B9T031"/>
<sequence length="49" mass="5479">MGGMYPVWRGAWTGEDRSLASGGSDFDLLSSAARTGRRERKNLLMEYPE</sequence>
<dbReference type="EMBL" id="EQ974294">
    <property type="protein sequence ID" value="EEF30775.1"/>
    <property type="molecule type" value="Genomic_DNA"/>
</dbReference>
<keyword evidence="2" id="KW-1185">Reference proteome</keyword>
<evidence type="ECO:0000313" key="2">
    <source>
        <dbReference type="Proteomes" id="UP000008311"/>
    </source>
</evidence>
<dbReference type="AlphaFoldDB" id="B9T031"/>
<gene>
    <name evidence="1" type="ORF">RCOM_1144070</name>
</gene>